<dbReference type="Proteomes" id="UP000606786">
    <property type="component" value="Unassembled WGS sequence"/>
</dbReference>
<organism evidence="1 2">
    <name type="scientific">Ceratitis capitata</name>
    <name type="common">Mediterranean fruit fly</name>
    <name type="synonym">Tephritis capitata</name>
    <dbReference type="NCBI Taxonomy" id="7213"/>
    <lineage>
        <taxon>Eukaryota</taxon>
        <taxon>Metazoa</taxon>
        <taxon>Ecdysozoa</taxon>
        <taxon>Arthropoda</taxon>
        <taxon>Hexapoda</taxon>
        <taxon>Insecta</taxon>
        <taxon>Pterygota</taxon>
        <taxon>Neoptera</taxon>
        <taxon>Endopterygota</taxon>
        <taxon>Diptera</taxon>
        <taxon>Brachycera</taxon>
        <taxon>Muscomorpha</taxon>
        <taxon>Tephritoidea</taxon>
        <taxon>Tephritidae</taxon>
        <taxon>Ceratitis</taxon>
        <taxon>Ceratitis</taxon>
    </lineage>
</organism>
<reference evidence="1" key="1">
    <citation type="submission" date="2020-11" db="EMBL/GenBank/DDBJ databases">
        <authorList>
            <person name="Whitehead M."/>
        </authorList>
    </citation>
    <scope>NUCLEOTIDE SEQUENCE</scope>
    <source>
        <strain evidence="1">EGII</strain>
    </source>
</reference>
<comment type="caution">
    <text evidence="1">The sequence shown here is derived from an EMBL/GenBank/DDBJ whole genome shotgun (WGS) entry which is preliminary data.</text>
</comment>
<dbReference type="EMBL" id="CAJHJT010000012">
    <property type="protein sequence ID" value="CAD6999887.1"/>
    <property type="molecule type" value="Genomic_DNA"/>
</dbReference>
<proteinExistence type="predicted"/>
<dbReference type="AlphaFoldDB" id="A0A811UQ26"/>
<accession>A0A811UQ26</accession>
<keyword evidence="2" id="KW-1185">Reference proteome</keyword>
<name>A0A811UQ26_CERCA</name>
<protein>
    <submittedName>
        <fullName evidence="1">(Mediterranean fruit fly) hypothetical protein</fullName>
    </submittedName>
</protein>
<feature type="non-terminal residue" evidence="1">
    <location>
        <position position="1"/>
    </location>
</feature>
<sequence length="50" mass="5813">ALSFPKRFSPKLLQFWFLKVKCGENLHGKEGFLRGMHTAFDDTQSGRTHF</sequence>
<evidence type="ECO:0000313" key="2">
    <source>
        <dbReference type="Proteomes" id="UP000606786"/>
    </source>
</evidence>
<gene>
    <name evidence="1" type="ORF">CCAP1982_LOCUS8398</name>
</gene>
<evidence type="ECO:0000313" key="1">
    <source>
        <dbReference type="EMBL" id="CAD6999887.1"/>
    </source>
</evidence>